<dbReference type="InterPro" id="IPR050221">
    <property type="entry name" value="26S_Proteasome_ATPase"/>
</dbReference>
<dbReference type="InterPro" id="IPR032501">
    <property type="entry name" value="Prot_ATP_ID_OB_2nd"/>
</dbReference>
<feature type="domain" description="ATPase AAA-type core" evidence="4">
    <location>
        <begin position="176"/>
        <end position="217"/>
    </location>
</feature>
<dbReference type="InterPro" id="IPR003959">
    <property type="entry name" value="ATPase_AAA_core"/>
</dbReference>
<evidence type="ECO:0008006" key="9">
    <source>
        <dbReference type="Google" id="ProtNLM"/>
    </source>
</evidence>
<feature type="domain" description="AAA ATPase AAA+ lid" evidence="6">
    <location>
        <begin position="262"/>
        <end position="305"/>
    </location>
</feature>
<evidence type="ECO:0000256" key="2">
    <source>
        <dbReference type="ARBA" id="ARBA00022840"/>
    </source>
</evidence>
<accession>A0A2K6N8W9</accession>
<protein>
    <recommendedName>
        <fullName evidence="9">AAA+ ATPase domain-containing protein</fullName>
    </recommendedName>
</protein>
<dbReference type="InterPro" id="IPR027417">
    <property type="entry name" value="P-loop_NTPase"/>
</dbReference>
<dbReference type="Pfam" id="PF00004">
    <property type="entry name" value="AAA"/>
    <property type="match status" value="1"/>
</dbReference>
<dbReference type="Gene3D" id="3.40.50.300">
    <property type="entry name" value="P-loop containing nucleotide triphosphate hydrolases"/>
    <property type="match status" value="2"/>
</dbReference>
<evidence type="ECO:0000259" key="5">
    <source>
        <dbReference type="Pfam" id="PF16450"/>
    </source>
</evidence>
<feature type="coiled-coil region" evidence="3">
    <location>
        <begin position="34"/>
        <end position="61"/>
    </location>
</feature>
<dbReference type="Pfam" id="PF16450">
    <property type="entry name" value="Prot_ATP_ID_OB_C"/>
    <property type="match status" value="1"/>
</dbReference>
<evidence type="ECO:0000256" key="1">
    <source>
        <dbReference type="ARBA" id="ARBA00022741"/>
    </source>
</evidence>
<dbReference type="GO" id="GO:0005524">
    <property type="term" value="F:ATP binding"/>
    <property type="evidence" value="ECO:0007669"/>
    <property type="project" value="UniProtKB-KW"/>
</dbReference>
<keyword evidence="8" id="KW-1185">Reference proteome</keyword>
<dbReference type="SUPFAM" id="SSF52540">
    <property type="entry name" value="P-loop containing nucleoside triphosphate hydrolases"/>
    <property type="match status" value="1"/>
</dbReference>
<name>A0A2K6N8W9_RHIRO</name>
<keyword evidence="3" id="KW-0175">Coiled coil</keyword>
<dbReference type="GeneTree" id="ENSGT01020000230346"/>
<dbReference type="Ensembl" id="ENSRROT00000003043.1">
    <property type="protein sequence ID" value="ENSRROP00000000720.1"/>
    <property type="gene ID" value="ENSRROG00000002729.1"/>
</dbReference>
<dbReference type="Gene3D" id="2.40.50.140">
    <property type="entry name" value="Nucleic acid-binding proteins"/>
    <property type="match status" value="1"/>
</dbReference>
<evidence type="ECO:0000313" key="7">
    <source>
        <dbReference type="Ensembl" id="ENSRROP00000000720.1"/>
    </source>
</evidence>
<keyword evidence="2" id="KW-0067">ATP-binding</keyword>
<evidence type="ECO:0000256" key="3">
    <source>
        <dbReference type="SAM" id="Coils"/>
    </source>
</evidence>
<keyword evidence="1" id="KW-0547">Nucleotide-binding</keyword>
<reference evidence="7" key="2">
    <citation type="submission" date="2025-09" db="UniProtKB">
        <authorList>
            <consortium name="Ensembl"/>
        </authorList>
    </citation>
    <scope>IDENTIFICATION</scope>
</reference>
<evidence type="ECO:0000313" key="8">
    <source>
        <dbReference type="Proteomes" id="UP000233200"/>
    </source>
</evidence>
<dbReference type="InterPro" id="IPR041569">
    <property type="entry name" value="AAA_lid_3"/>
</dbReference>
<sequence>GVIPDINDELMGLLIMVDPRDKVLQDYRKKLLEHKEIDGRLNELREQLKEVTKQYENVGQIVGEVLKQLTEEKFIVKATNGPRYVVGCRQQLDKSKLKPGTGVAVDMTTLTIMRYLPREVDPLVYNMSHEDPGNVSYSEIGGLSEQIWELREVIELPLTNPELFQWVGIMPPKGCLLHRPPGMGKTLLTQAVASQLDYNFLKVVSSSIVDKYIGESACDTLDPALLHPGRLDRKIYTDLPYEQARLDLLKIHAGSITKHGEIDYEAIVKLSDDFNGVDLRNVCTEAGMFAIRADHDFVVQEDFMKAVRKVTDSNKLESKLDYKPM</sequence>
<dbReference type="FunFam" id="2.40.50.140:FF:000168">
    <property type="entry name" value="26S protease regulatory subunit 10B"/>
    <property type="match status" value="1"/>
</dbReference>
<feature type="domain" description="Proteasomal ATPase second OB" evidence="5">
    <location>
        <begin position="62"/>
        <end position="117"/>
    </location>
</feature>
<proteinExistence type="predicted"/>
<dbReference type="PANTHER" id="PTHR23073">
    <property type="entry name" value="26S PROTEASOME REGULATORY SUBUNIT"/>
    <property type="match status" value="1"/>
</dbReference>
<dbReference type="STRING" id="61622.ENSRROP00000000720"/>
<dbReference type="Pfam" id="PF17862">
    <property type="entry name" value="AAA_lid_3"/>
    <property type="match status" value="1"/>
</dbReference>
<dbReference type="GO" id="GO:0016887">
    <property type="term" value="F:ATP hydrolysis activity"/>
    <property type="evidence" value="ECO:0007669"/>
    <property type="project" value="InterPro"/>
</dbReference>
<evidence type="ECO:0000259" key="4">
    <source>
        <dbReference type="Pfam" id="PF00004"/>
    </source>
</evidence>
<dbReference type="Proteomes" id="UP000233200">
    <property type="component" value="Unplaced"/>
</dbReference>
<dbReference type="AlphaFoldDB" id="A0A2K6N8W9"/>
<dbReference type="InterPro" id="IPR012340">
    <property type="entry name" value="NA-bd_OB-fold"/>
</dbReference>
<organism evidence="7 8">
    <name type="scientific">Rhinopithecus roxellana</name>
    <name type="common">Golden snub-nosed monkey</name>
    <name type="synonym">Pygathrix roxellana</name>
    <dbReference type="NCBI Taxonomy" id="61622"/>
    <lineage>
        <taxon>Eukaryota</taxon>
        <taxon>Metazoa</taxon>
        <taxon>Chordata</taxon>
        <taxon>Craniata</taxon>
        <taxon>Vertebrata</taxon>
        <taxon>Euteleostomi</taxon>
        <taxon>Mammalia</taxon>
        <taxon>Eutheria</taxon>
        <taxon>Euarchontoglires</taxon>
        <taxon>Primates</taxon>
        <taxon>Haplorrhini</taxon>
        <taxon>Catarrhini</taxon>
        <taxon>Cercopithecidae</taxon>
        <taxon>Colobinae</taxon>
        <taxon>Rhinopithecus</taxon>
    </lineage>
</organism>
<dbReference type="OMA" id="DHERMIV"/>
<dbReference type="Gene3D" id="1.10.8.60">
    <property type="match status" value="1"/>
</dbReference>
<evidence type="ECO:0000259" key="6">
    <source>
        <dbReference type="Pfam" id="PF17862"/>
    </source>
</evidence>
<reference evidence="7" key="1">
    <citation type="submission" date="2025-08" db="UniProtKB">
        <authorList>
            <consortium name="Ensembl"/>
        </authorList>
    </citation>
    <scope>IDENTIFICATION</scope>
</reference>
<dbReference type="FunFam" id="1.10.8.60:FF:000008">
    <property type="entry name" value="26S protease regulatory subunit 10B"/>
    <property type="match status" value="1"/>
</dbReference>